<protein>
    <recommendedName>
        <fullName evidence="1">Probable sensor domain-containing protein</fullName>
    </recommendedName>
</protein>
<reference evidence="2 3" key="1">
    <citation type="submission" date="2018-06" db="EMBL/GenBank/DDBJ databases">
        <title>Streptacidiphilus pinicola sp. nov., isolated from pine grove soil.</title>
        <authorList>
            <person name="Roh S.G."/>
            <person name="Park S."/>
            <person name="Kim M.-K."/>
            <person name="Yun B.-R."/>
            <person name="Park J."/>
            <person name="Kim M.J."/>
            <person name="Kim Y.S."/>
            <person name="Kim S.B."/>
        </authorList>
    </citation>
    <scope>NUCLEOTIDE SEQUENCE [LARGE SCALE GENOMIC DNA]</scope>
    <source>
        <strain evidence="2 3">MMS16-CNU450</strain>
    </source>
</reference>
<sequence>MARGDSICQFMWLYQRHFAKLVRIEADRLLGRTGFAGRPKVMLVGFQVGEERAHPICIEPEDGPYAPVDLDKAPERAAELYAEHSDRDTYYTAAHIMADKQAELRDRTRAQALEELLGAHPASTGRTFFVGQSAHVDDYEVHTVLSVDSDALLQVPRIAGAAGWPEASPASITEATIVELLDQVP</sequence>
<evidence type="ECO:0000313" key="3">
    <source>
        <dbReference type="Proteomes" id="UP000248889"/>
    </source>
</evidence>
<dbReference type="EMBL" id="QKYN01000108">
    <property type="protein sequence ID" value="RAG82701.1"/>
    <property type="molecule type" value="Genomic_DNA"/>
</dbReference>
<gene>
    <name evidence="2" type="ORF">DN069_26150</name>
</gene>
<feature type="domain" description="Probable sensor" evidence="1">
    <location>
        <begin position="11"/>
        <end position="183"/>
    </location>
</feature>
<evidence type="ECO:0000313" key="2">
    <source>
        <dbReference type="EMBL" id="RAG82701.1"/>
    </source>
</evidence>
<evidence type="ECO:0000259" key="1">
    <source>
        <dbReference type="Pfam" id="PF21752"/>
    </source>
</evidence>
<name>A0A2X0IH20_9ACTN</name>
<dbReference type="InterPro" id="IPR048554">
    <property type="entry name" value="DACNG"/>
</dbReference>
<comment type="caution">
    <text evidence="2">The sequence shown here is derived from an EMBL/GenBank/DDBJ whole genome shotgun (WGS) entry which is preliminary data.</text>
</comment>
<accession>A0A2X0IH20</accession>
<proteinExistence type="predicted"/>
<dbReference type="Pfam" id="PF21752">
    <property type="entry name" value="DACNG"/>
    <property type="match status" value="1"/>
</dbReference>
<dbReference type="AlphaFoldDB" id="A0A2X0IH20"/>
<dbReference type="Proteomes" id="UP000248889">
    <property type="component" value="Unassembled WGS sequence"/>
</dbReference>
<organism evidence="2 3">
    <name type="scientific">Streptacidiphilus pinicola</name>
    <dbReference type="NCBI Taxonomy" id="2219663"/>
    <lineage>
        <taxon>Bacteria</taxon>
        <taxon>Bacillati</taxon>
        <taxon>Actinomycetota</taxon>
        <taxon>Actinomycetes</taxon>
        <taxon>Kitasatosporales</taxon>
        <taxon>Streptomycetaceae</taxon>
        <taxon>Streptacidiphilus</taxon>
    </lineage>
</organism>
<keyword evidence="3" id="KW-1185">Reference proteome</keyword>